<dbReference type="AlphaFoldDB" id="A0A1T4XLD0"/>
<dbReference type="PANTHER" id="PTHR48081:SF8">
    <property type="entry name" value="ALPHA_BETA HYDROLASE FOLD-3 DOMAIN-CONTAINING PROTEIN-RELATED"/>
    <property type="match status" value="1"/>
</dbReference>
<dbReference type="Proteomes" id="UP000189735">
    <property type="component" value="Unassembled WGS sequence"/>
</dbReference>
<evidence type="ECO:0000259" key="2">
    <source>
        <dbReference type="Pfam" id="PF07859"/>
    </source>
</evidence>
<evidence type="ECO:0000256" key="1">
    <source>
        <dbReference type="ARBA" id="ARBA00022801"/>
    </source>
</evidence>
<feature type="domain" description="Alpha/beta hydrolase fold-3" evidence="2">
    <location>
        <begin position="102"/>
        <end position="311"/>
    </location>
</feature>
<sequence>MTNDPAARPVTIPARVRAWGWFMDRFRSMHIATMSPTDIEHNQTMRSVPAPVRRMLFGARDTRVDVRDLTTPTADGPLGVRIYTPRGSHAGEAVDADLPIAVYFHGGGWTLFGGLDVCDWLPSRVAAELGAVVVAVDYRLAPQHPYPAAVDDCLAAVAWASSHAEELGASASRLALFGDSAGGNLSAVVALLARDAGGPAIRAQGLIYPVTDTTLDDESMRENARKPVLHRADMDAFFRYYLGASREHGADDDPSVAPIHAASLAGLPPAFVQVSAHDVLRDQALDYAARLSAEGTPVEVKTYAEAPHGWVTYPGIMRVSARASADLVDFLRRELAAN</sequence>
<dbReference type="InterPro" id="IPR013094">
    <property type="entry name" value="AB_hydrolase_3"/>
</dbReference>
<dbReference type="InterPro" id="IPR029058">
    <property type="entry name" value="AB_hydrolase_fold"/>
</dbReference>
<dbReference type="Gene3D" id="3.40.50.1820">
    <property type="entry name" value="alpha/beta hydrolase"/>
    <property type="match status" value="1"/>
</dbReference>
<dbReference type="GO" id="GO:0016787">
    <property type="term" value="F:hydrolase activity"/>
    <property type="evidence" value="ECO:0007669"/>
    <property type="project" value="UniProtKB-KW"/>
</dbReference>
<accession>A0A1T4XLD0</accession>
<name>A0A1T4XLD0_9MICO</name>
<dbReference type="RefSeq" id="WP_078713796.1">
    <property type="nucleotide sequence ID" value="NZ_FUYG01000003.1"/>
</dbReference>
<reference evidence="4" key="1">
    <citation type="submission" date="2017-02" db="EMBL/GenBank/DDBJ databases">
        <authorList>
            <person name="Varghese N."/>
            <person name="Submissions S."/>
        </authorList>
    </citation>
    <scope>NUCLEOTIDE SEQUENCE [LARGE SCALE GENOMIC DNA]</scope>
    <source>
        <strain evidence="4">VKM Ac-2052</strain>
    </source>
</reference>
<proteinExistence type="predicted"/>
<dbReference type="Pfam" id="PF07859">
    <property type="entry name" value="Abhydrolase_3"/>
    <property type="match status" value="1"/>
</dbReference>
<dbReference type="InterPro" id="IPR050300">
    <property type="entry name" value="GDXG_lipolytic_enzyme"/>
</dbReference>
<organism evidence="3 4">
    <name type="scientific">Agreia bicolorata</name>
    <dbReference type="NCBI Taxonomy" id="110935"/>
    <lineage>
        <taxon>Bacteria</taxon>
        <taxon>Bacillati</taxon>
        <taxon>Actinomycetota</taxon>
        <taxon>Actinomycetes</taxon>
        <taxon>Micrococcales</taxon>
        <taxon>Microbacteriaceae</taxon>
        <taxon>Agreia</taxon>
    </lineage>
</organism>
<protein>
    <submittedName>
        <fullName evidence="3">Acetyl esterase</fullName>
    </submittedName>
</protein>
<evidence type="ECO:0000313" key="3">
    <source>
        <dbReference type="EMBL" id="SKA90347.1"/>
    </source>
</evidence>
<gene>
    <name evidence="3" type="ORF">SAMN06295879_1306</name>
</gene>
<keyword evidence="1" id="KW-0378">Hydrolase</keyword>
<dbReference type="SUPFAM" id="SSF53474">
    <property type="entry name" value="alpha/beta-Hydrolases"/>
    <property type="match status" value="1"/>
</dbReference>
<evidence type="ECO:0000313" key="4">
    <source>
        <dbReference type="Proteomes" id="UP000189735"/>
    </source>
</evidence>
<dbReference type="EMBL" id="FUYG01000003">
    <property type="protein sequence ID" value="SKA90347.1"/>
    <property type="molecule type" value="Genomic_DNA"/>
</dbReference>
<dbReference type="PANTHER" id="PTHR48081">
    <property type="entry name" value="AB HYDROLASE SUPERFAMILY PROTEIN C4A8.06C"/>
    <property type="match status" value="1"/>
</dbReference>